<reference evidence="1" key="2">
    <citation type="journal article" date="2022" name="New Phytol.">
        <title>Evolutionary transition to the ectomycorrhizal habit in the genomes of a hyperdiverse lineage of mushroom-forming fungi.</title>
        <authorList>
            <person name="Looney B."/>
            <person name="Miyauchi S."/>
            <person name="Morin E."/>
            <person name="Drula E."/>
            <person name="Courty P.E."/>
            <person name="Kohler A."/>
            <person name="Kuo A."/>
            <person name="LaButti K."/>
            <person name="Pangilinan J."/>
            <person name="Lipzen A."/>
            <person name="Riley R."/>
            <person name="Andreopoulos W."/>
            <person name="He G."/>
            <person name="Johnson J."/>
            <person name="Nolan M."/>
            <person name="Tritt A."/>
            <person name="Barry K.W."/>
            <person name="Grigoriev I.V."/>
            <person name="Nagy L.G."/>
            <person name="Hibbett D."/>
            <person name="Henrissat B."/>
            <person name="Matheny P.B."/>
            <person name="Labbe J."/>
            <person name="Martin F.M."/>
        </authorList>
    </citation>
    <scope>NUCLEOTIDE SEQUENCE</scope>
    <source>
        <strain evidence="1">HHB10654</strain>
    </source>
</reference>
<organism evidence="1 2">
    <name type="scientific">Artomyces pyxidatus</name>
    <dbReference type="NCBI Taxonomy" id="48021"/>
    <lineage>
        <taxon>Eukaryota</taxon>
        <taxon>Fungi</taxon>
        <taxon>Dikarya</taxon>
        <taxon>Basidiomycota</taxon>
        <taxon>Agaricomycotina</taxon>
        <taxon>Agaricomycetes</taxon>
        <taxon>Russulales</taxon>
        <taxon>Auriscalpiaceae</taxon>
        <taxon>Artomyces</taxon>
    </lineage>
</organism>
<proteinExistence type="predicted"/>
<gene>
    <name evidence="1" type="ORF">BV25DRAFT_1896715</name>
</gene>
<evidence type="ECO:0000313" key="1">
    <source>
        <dbReference type="EMBL" id="KAI0067715.1"/>
    </source>
</evidence>
<keyword evidence="2" id="KW-1185">Reference proteome</keyword>
<reference evidence="1" key="1">
    <citation type="submission" date="2021-03" db="EMBL/GenBank/DDBJ databases">
        <authorList>
            <consortium name="DOE Joint Genome Institute"/>
            <person name="Ahrendt S."/>
            <person name="Looney B.P."/>
            <person name="Miyauchi S."/>
            <person name="Morin E."/>
            <person name="Drula E."/>
            <person name="Courty P.E."/>
            <person name="Chicoki N."/>
            <person name="Fauchery L."/>
            <person name="Kohler A."/>
            <person name="Kuo A."/>
            <person name="Labutti K."/>
            <person name="Pangilinan J."/>
            <person name="Lipzen A."/>
            <person name="Riley R."/>
            <person name="Andreopoulos W."/>
            <person name="He G."/>
            <person name="Johnson J."/>
            <person name="Barry K.W."/>
            <person name="Grigoriev I.V."/>
            <person name="Nagy L."/>
            <person name="Hibbett D."/>
            <person name="Henrissat B."/>
            <person name="Matheny P.B."/>
            <person name="Labbe J."/>
            <person name="Martin F."/>
        </authorList>
    </citation>
    <scope>NUCLEOTIDE SEQUENCE</scope>
    <source>
        <strain evidence="1">HHB10654</strain>
    </source>
</reference>
<accession>A0ACB8TH48</accession>
<name>A0ACB8TH48_9AGAM</name>
<dbReference type="Proteomes" id="UP000814140">
    <property type="component" value="Unassembled WGS sequence"/>
</dbReference>
<dbReference type="EMBL" id="MU277189">
    <property type="protein sequence ID" value="KAI0067715.1"/>
    <property type="molecule type" value="Genomic_DNA"/>
</dbReference>
<comment type="caution">
    <text evidence="1">The sequence shown here is derived from an EMBL/GenBank/DDBJ whole genome shotgun (WGS) entry which is preliminary data.</text>
</comment>
<protein>
    <submittedName>
        <fullName evidence="1">Uncharacterized protein</fullName>
    </submittedName>
</protein>
<sequence length="305" mass="34058">MAPVQIEMVDPLIRAFHDATLPSRDERRENLSNILTQCANFAECGTTKPRSELKVCSKCKLAKYCSQTCQKSHWRSGHKVQCTPPGDGSRESLPLKLAERVLAVPVLVDKLLHCSILTLDLLNDPSNSERAVVKLNCTVLGADVQAHMQRVFAGLPRDEGAEVCLSIAQIKRAPMEEADEKTRAAVADMRARLGEQITADRPMVTFWFVSEEDDRFESADDDEKPESESQKAKRLDQWFSSSMLLPAGAIAYMATKPSELVRSAVMGNQLVPISESYLRESINNTIRLDTKNKLRLRAYPTVARK</sequence>
<evidence type="ECO:0000313" key="2">
    <source>
        <dbReference type="Proteomes" id="UP000814140"/>
    </source>
</evidence>